<keyword evidence="2" id="KW-1185">Reference proteome</keyword>
<dbReference type="RefSeq" id="WP_135529038.1">
    <property type="nucleotide sequence ID" value="NZ_SRKZ01000001.1"/>
</dbReference>
<sequence>MEDITQDTPLDQFIASVTPAIQAYFESEGLGSDASIEAEGRAKAFGQSLQAVVASRQQRTEKAPSIFDNGTYFSIDENNQARIY</sequence>
<evidence type="ECO:0000313" key="2">
    <source>
        <dbReference type="Proteomes" id="UP000298284"/>
    </source>
</evidence>
<comment type="caution">
    <text evidence="1">The sequence shown here is derived from an EMBL/GenBank/DDBJ whole genome shotgun (WGS) entry which is preliminary data.</text>
</comment>
<dbReference type="Proteomes" id="UP000298284">
    <property type="component" value="Unassembled WGS sequence"/>
</dbReference>
<reference evidence="1 2" key="1">
    <citation type="submission" date="2019-04" db="EMBL/GenBank/DDBJ databases">
        <authorList>
            <person name="Feng G."/>
            <person name="Zhang J."/>
            <person name="Zhu H."/>
        </authorList>
    </citation>
    <scope>NUCLEOTIDE SEQUENCE [LARGE SCALE GENOMIC DNA]</scope>
    <source>
        <strain evidence="1 2">JCM 19491</strain>
    </source>
</reference>
<name>A0A4Z0MST9_9BACT</name>
<dbReference type="AlphaFoldDB" id="A0A4Z0MST9"/>
<accession>A0A4Z0MST9</accession>
<evidence type="ECO:0000313" key="1">
    <source>
        <dbReference type="EMBL" id="TGD82883.1"/>
    </source>
</evidence>
<protein>
    <submittedName>
        <fullName evidence="1">Uncharacterized protein</fullName>
    </submittedName>
</protein>
<dbReference type="EMBL" id="SRKZ01000001">
    <property type="protein sequence ID" value="TGD82883.1"/>
    <property type="molecule type" value="Genomic_DNA"/>
</dbReference>
<gene>
    <name evidence="1" type="ORF">EU557_03625</name>
</gene>
<organism evidence="1 2">
    <name type="scientific">Hymenobacter wooponensis</name>
    <dbReference type="NCBI Taxonomy" id="1525360"/>
    <lineage>
        <taxon>Bacteria</taxon>
        <taxon>Pseudomonadati</taxon>
        <taxon>Bacteroidota</taxon>
        <taxon>Cytophagia</taxon>
        <taxon>Cytophagales</taxon>
        <taxon>Hymenobacteraceae</taxon>
        <taxon>Hymenobacter</taxon>
    </lineage>
</organism>
<proteinExistence type="predicted"/>